<feature type="non-terminal residue" evidence="2">
    <location>
        <position position="31"/>
    </location>
</feature>
<keyword evidence="1" id="KW-0472">Membrane</keyword>
<evidence type="ECO:0000313" key="3">
    <source>
        <dbReference type="Proteomes" id="UP000004986"/>
    </source>
</evidence>
<keyword evidence="2" id="KW-0560">Oxidoreductase</keyword>
<keyword evidence="1" id="KW-1133">Transmembrane helix</keyword>
<sequence>MADSSLRQWWATPLIGLLGGYLASQVGWPLP</sequence>
<keyword evidence="2" id="KW-0503">Monooxygenase</keyword>
<name>F3GK23_PSESJ</name>
<proteinExistence type="predicted"/>
<evidence type="ECO:0000313" key="2">
    <source>
        <dbReference type="EMBL" id="EGH47426.1"/>
    </source>
</evidence>
<protein>
    <submittedName>
        <fullName evidence="2">Putative ammonia monooxygenase</fullName>
    </submittedName>
</protein>
<reference evidence="2 3" key="1">
    <citation type="journal article" date="2011" name="PLoS Pathog.">
        <title>Dynamic evolution of pathogenicity revealed by sequencing and comparative genomics of 19 Pseudomonas syringae isolates.</title>
        <authorList>
            <person name="Baltrus D.A."/>
            <person name="Nishimura M.T."/>
            <person name="Romanchuk A."/>
            <person name="Chang J.H."/>
            <person name="Mukhtar M.S."/>
            <person name="Cherkis K."/>
            <person name="Roach J."/>
            <person name="Grant S.R."/>
            <person name="Jones C.D."/>
            <person name="Dangl J.L."/>
        </authorList>
    </citation>
    <scope>NUCLEOTIDE SEQUENCE [LARGE SCALE GENOMIC DNA]</scope>
    <source>
        <strain evidence="2 3">1704B</strain>
    </source>
</reference>
<keyword evidence="3" id="KW-1185">Reference proteome</keyword>
<evidence type="ECO:0000256" key="1">
    <source>
        <dbReference type="SAM" id="Phobius"/>
    </source>
</evidence>
<dbReference type="EMBL" id="AEAI01002221">
    <property type="protein sequence ID" value="EGH47426.1"/>
    <property type="molecule type" value="Genomic_DNA"/>
</dbReference>
<accession>F3GK23</accession>
<keyword evidence="1" id="KW-0812">Transmembrane</keyword>
<feature type="transmembrane region" description="Helical" evidence="1">
    <location>
        <begin position="9"/>
        <end position="28"/>
    </location>
</feature>
<dbReference type="AlphaFoldDB" id="F3GK23"/>
<organism evidence="2 3">
    <name type="scientific">Pseudomonas syringae pv. pisi str. 1704B</name>
    <dbReference type="NCBI Taxonomy" id="629263"/>
    <lineage>
        <taxon>Bacteria</taxon>
        <taxon>Pseudomonadati</taxon>
        <taxon>Pseudomonadota</taxon>
        <taxon>Gammaproteobacteria</taxon>
        <taxon>Pseudomonadales</taxon>
        <taxon>Pseudomonadaceae</taxon>
        <taxon>Pseudomonas</taxon>
        <taxon>Pseudomonas syringae</taxon>
    </lineage>
</organism>
<gene>
    <name evidence="2" type="ORF">PSYPI_36235</name>
</gene>
<dbReference type="GO" id="GO:0004497">
    <property type="term" value="F:monooxygenase activity"/>
    <property type="evidence" value="ECO:0007669"/>
    <property type="project" value="UniProtKB-KW"/>
</dbReference>
<dbReference type="Proteomes" id="UP000004986">
    <property type="component" value="Unassembled WGS sequence"/>
</dbReference>
<comment type="caution">
    <text evidence="2">The sequence shown here is derived from an EMBL/GenBank/DDBJ whole genome shotgun (WGS) entry which is preliminary data.</text>
</comment>
<dbReference type="HOGENOM" id="CLU_3407656_0_0_6"/>